<dbReference type="RefSeq" id="WP_307239050.1">
    <property type="nucleotide sequence ID" value="NZ_JAUSQZ010000001.1"/>
</dbReference>
<dbReference type="Proteomes" id="UP001235712">
    <property type="component" value="Unassembled WGS sequence"/>
</dbReference>
<dbReference type="InterPro" id="IPR012495">
    <property type="entry name" value="TadE-like_dom"/>
</dbReference>
<keyword evidence="1" id="KW-0472">Membrane</keyword>
<feature type="transmembrane region" description="Helical" evidence="1">
    <location>
        <begin position="12"/>
        <end position="35"/>
    </location>
</feature>
<keyword evidence="1" id="KW-1133">Transmembrane helix</keyword>
<evidence type="ECO:0000313" key="3">
    <source>
        <dbReference type="EMBL" id="MDP9825355.1"/>
    </source>
</evidence>
<evidence type="ECO:0000259" key="2">
    <source>
        <dbReference type="Pfam" id="PF07811"/>
    </source>
</evidence>
<proteinExistence type="predicted"/>
<evidence type="ECO:0000256" key="1">
    <source>
        <dbReference type="SAM" id="Phobius"/>
    </source>
</evidence>
<keyword evidence="1" id="KW-0812">Transmembrane</keyword>
<reference evidence="3 4" key="1">
    <citation type="submission" date="2023-07" db="EMBL/GenBank/DDBJ databases">
        <title>Sequencing the genomes of 1000 actinobacteria strains.</title>
        <authorList>
            <person name="Klenk H.-P."/>
        </authorList>
    </citation>
    <scope>NUCLEOTIDE SEQUENCE [LARGE SCALE GENOMIC DNA]</scope>
    <source>
        <strain evidence="3 4">DSM 44388</strain>
    </source>
</reference>
<protein>
    <recommendedName>
        <fullName evidence="2">TadE-like domain-containing protein</fullName>
    </recommendedName>
</protein>
<dbReference type="Pfam" id="PF07811">
    <property type="entry name" value="TadE"/>
    <property type="match status" value="1"/>
</dbReference>
<dbReference type="EMBL" id="JAUSQZ010000001">
    <property type="protein sequence ID" value="MDP9825355.1"/>
    <property type="molecule type" value="Genomic_DNA"/>
</dbReference>
<comment type="caution">
    <text evidence="3">The sequence shown here is derived from an EMBL/GenBank/DDBJ whole genome shotgun (WGS) entry which is preliminary data.</text>
</comment>
<keyword evidence="4" id="KW-1185">Reference proteome</keyword>
<gene>
    <name evidence="3" type="ORF">J2S57_001104</name>
</gene>
<evidence type="ECO:0000313" key="4">
    <source>
        <dbReference type="Proteomes" id="UP001235712"/>
    </source>
</evidence>
<sequence>MRDESGSAVVDFVLVGSFLVFVFLALVQLALTVYVRNVLIDCAAQGARFGALSDEDPAAGASRARGLISEQLSPGYARDVEARLVEVGGVATVEVRVRAPLPVVGLIGVGRSVDVTGHALAESE</sequence>
<accession>A0ABT9NY70</accession>
<name>A0ABT9NY70_9ACTN</name>
<organism evidence="3 4">
    <name type="scientific">Kineosporia succinea</name>
    <dbReference type="NCBI Taxonomy" id="84632"/>
    <lineage>
        <taxon>Bacteria</taxon>
        <taxon>Bacillati</taxon>
        <taxon>Actinomycetota</taxon>
        <taxon>Actinomycetes</taxon>
        <taxon>Kineosporiales</taxon>
        <taxon>Kineosporiaceae</taxon>
        <taxon>Kineosporia</taxon>
    </lineage>
</organism>
<feature type="domain" description="TadE-like" evidence="2">
    <location>
        <begin position="6"/>
        <end position="48"/>
    </location>
</feature>